<dbReference type="FunFam" id="1.50.40.10:FF:000062">
    <property type="entry name" value="mitochondrial uncoupling protein 3"/>
    <property type="match status" value="1"/>
</dbReference>
<dbReference type="PROSITE" id="PS01304">
    <property type="entry name" value="UBIH"/>
    <property type="match status" value="1"/>
</dbReference>
<dbReference type="Gene3D" id="3.50.50.60">
    <property type="entry name" value="FAD/NAD(P)-binding domain"/>
    <property type="match status" value="2"/>
</dbReference>
<keyword evidence="14 18" id="KW-0560">Oxidoreductase</keyword>
<evidence type="ECO:0000259" key="20">
    <source>
        <dbReference type="Pfam" id="PF01494"/>
    </source>
</evidence>
<comment type="similarity">
    <text evidence="4">Belongs to the mitochondrial carrier (TC 2.A.29) family.</text>
</comment>
<comment type="function">
    <text evidence="18">FAD-dependent monooxygenase required for two non-consecutive steps during ubiquinone biosynthesis. Required for the C5-ring hydroxylation during ubiquinone biosynthesis by catalyzing the hydroxylation of 4-hydroxy-3-(all-trans-polyprenyl)benzoic acid to 3,4-dihydroxy-5-(all-trans-polyprenyl)benzoic acid. Also acts downstream of coq4, for the C1-hydroxylation during ubiquinone biosynthesis by catalyzing the hydroxylation of 2-methoxy-6-(all-trans-polyprenyl)phenol to 2-methoxy-6-(all-trans-polyprenyl)benzene-1,4-diol. The electrons required for the hydroxylation reaction are funneled indirectly to coq6 from NADPH via a ferredoxin/ferredoxin reductase system.</text>
</comment>
<dbReference type="SUPFAM" id="SSF51905">
    <property type="entry name" value="FAD/NAD(P)-binding domain"/>
    <property type="match status" value="1"/>
</dbReference>
<protein>
    <recommendedName>
        <fullName evidence="18">Ubiquinone biosynthesis monooxygenase COQ6, mitochondrial</fullName>
        <ecNumber evidence="18">1.14.15.45</ecNumber>
    </recommendedName>
    <alternativeName>
        <fullName evidence="18">2-methoxy-6-polyprenolphenol 4-hydroxylase</fullName>
        <ecNumber evidence="18">1.14.15.46</ecNumber>
    </alternativeName>
</protein>
<evidence type="ECO:0000256" key="4">
    <source>
        <dbReference type="ARBA" id="ARBA00006375"/>
    </source>
</evidence>
<evidence type="ECO:0000256" key="2">
    <source>
        <dbReference type="ARBA" id="ARBA00004448"/>
    </source>
</evidence>
<evidence type="ECO:0000256" key="1">
    <source>
        <dbReference type="ARBA" id="ARBA00001974"/>
    </source>
</evidence>
<feature type="repeat" description="Solcar" evidence="19">
    <location>
        <begin position="23"/>
        <end position="105"/>
    </location>
</feature>
<evidence type="ECO:0000313" key="22">
    <source>
        <dbReference type="Proteomes" id="UP000835052"/>
    </source>
</evidence>
<keyword evidence="8 19" id="KW-0812">Transmembrane</keyword>
<evidence type="ECO:0000256" key="8">
    <source>
        <dbReference type="ARBA" id="ARBA00022692"/>
    </source>
</evidence>
<dbReference type="Gene3D" id="1.50.40.10">
    <property type="entry name" value="Mitochondrial carrier domain"/>
    <property type="match status" value="1"/>
</dbReference>
<comment type="subunit">
    <text evidence="18">Component of a multi-subunit COQ enzyme complex.</text>
</comment>
<evidence type="ECO:0000256" key="12">
    <source>
        <dbReference type="ARBA" id="ARBA00022946"/>
    </source>
</evidence>
<gene>
    <name evidence="18" type="primary">coq-6</name>
    <name evidence="21" type="ORF">CAUJ_LOCUS13932</name>
</gene>
<feature type="repeat" description="Solcar" evidence="19">
    <location>
        <begin position="216"/>
        <end position="316"/>
    </location>
</feature>
<dbReference type="Proteomes" id="UP000835052">
    <property type="component" value="Unassembled WGS sequence"/>
</dbReference>
<keyword evidence="9" id="KW-0677">Repeat</keyword>
<dbReference type="InterPro" id="IPR051205">
    <property type="entry name" value="UbiH/COQ6_monooxygenase"/>
</dbReference>
<keyword evidence="12" id="KW-0809">Transit peptide</keyword>
<evidence type="ECO:0000256" key="5">
    <source>
        <dbReference type="ARBA" id="ARBA00022448"/>
    </source>
</evidence>
<dbReference type="EC" id="1.14.15.45" evidence="18"/>
<comment type="similarity">
    <text evidence="3 18">Belongs to the UbiH/COQ6 family.</text>
</comment>
<dbReference type="Pfam" id="PF01494">
    <property type="entry name" value="FAD_binding_3"/>
    <property type="match status" value="1"/>
</dbReference>
<dbReference type="Pfam" id="PF00153">
    <property type="entry name" value="Mito_carr"/>
    <property type="match status" value="3"/>
</dbReference>
<evidence type="ECO:0000256" key="7">
    <source>
        <dbReference type="ARBA" id="ARBA00022688"/>
    </source>
</evidence>
<keyword evidence="17 18" id="KW-0472">Membrane</keyword>
<dbReference type="PANTHER" id="PTHR43876:SF7">
    <property type="entry name" value="UBIQUINONE BIOSYNTHESIS MONOOXYGENASE COQ6, MITOCHONDRIAL"/>
    <property type="match status" value="1"/>
</dbReference>
<proteinExistence type="inferred from homology"/>
<dbReference type="GO" id="GO:0031314">
    <property type="term" value="C:extrinsic component of mitochondrial inner membrane"/>
    <property type="evidence" value="ECO:0007669"/>
    <property type="project" value="UniProtKB-UniRule"/>
</dbReference>
<sequence>MHTSVGGPSKSIDGSSSLNQIATKYFLSCTSALVAETVTYPLDITKTRLQIAKNKFTRGGMIQVTYDIIRKEGAMALWTGVAPAITRHYIYTGIRMGAYEWIRGLTFHPEKEKSFPIWKSMLSGAGSGLVAQFAASPTDLVKVQMQMEGLRRLQNQPLRYTGAWNCFVSLYRTQGFFGLWIGWLPNCQRAALLNMADIATYDNTKHALIDEVGLKDNWITHAIASACAGLAAAIVSLPSDVVKTRMMDQIRHELDAKMMKTKNTHVDLYNGVVDCYMKIIRNEGFFSLYKGFLPSYIRMAPCSTTRFASNYYDAVIVGGGLVGNAMACALGSNKQMSSKKILLLESNKESHLSEIPQPTYSNRVSAVSPRSVELFKKLDVWDRISSYRAKKINSMQVLDSCSTSSIHFDRPSEQEIAYVIENTIIVAALFEKLKSLSRNSNLDIRTSSIVTECIVPQSLDDLATVSLASGETFETSLLIGADGFNSKVRQAANVDYTSWNYDQSGLVATIEVEALNNNETAWQRFTRQGPVALLPLSPSLSSLVWTTTPEEAERLRLLPEDQFVDELNDALFSQEDQSGAVNQTLFAVLTPEQRFSLGFGNAHSYVTSRCALIGDAAHRVHPLAGQGVNLGWNDVITLDKVLTKAVREGADLGSITYLQEYDTTSQRYNVPIMVSIDFLNRLYRTNAPAVVLLRSLGLSTVNFMKPLKDFMIHYLSASR</sequence>
<comment type="subcellular location">
    <subcellularLocation>
        <location evidence="2">Mitochondrion inner membrane</location>
        <topology evidence="2">Multi-pass membrane protein</topology>
    </subcellularLocation>
    <subcellularLocation>
        <location evidence="18">Mitochondrion inner membrane</location>
        <topology evidence="18">Peripheral membrane protein</topology>
        <orientation evidence="18">Matrix side</orientation>
    </subcellularLocation>
</comment>
<dbReference type="PRINTS" id="PR00420">
    <property type="entry name" value="RNGMNOXGNASE"/>
</dbReference>
<keyword evidence="22" id="KW-1185">Reference proteome</keyword>
<name>A0A8S1HN08_9PELO</name>
<dbReference type="InterPro" id="IPR018168">
    <property type="entry name" value="Ubi_Hdrlase_CS"/>
</dbReference>
<comment type="catalytic activity">
    <reaction evidence="18">
        <text>a 2-methoxy-6-(all-trans-polyprenyl)phenol + 2 reduced [2Fe-2S]-[ferredoxin] + O2 + 2 H(+) = a 2-methoxy-6-(all-trans-polyprenyl)benzene-1,4-diol + 2 oxidized [2Fe-2S]-[ferredoxin] + H2O</text>
        <dbReference type="Rhea" id="RHEA:81183"/>
        <dbReference type="Rhea" id="RHEA-COMP:9551"/>
        <dbReference type="Rhea" id="RHEA-COMP:10000"/>
        <dbReference type="Rhea" id="RHEA-COMP:10001"/>
        <dbReference type="Rhea" id="RHEA-COMP:10858"/>
        <dbReference type="ChEBI" id="CHEBI:15377"/>
        <dbReference type="ChEBI" id="CHEBI:15378"/>
        <dbReference type="ChEBI" id="CHEBI:15379"/>
        <dbReference type="ChEBI" id="CHEBI:33737"/>
        <dbReference type="ChEBI" id="CHEBI:33738"/>
        <dbReference type="ChEBI" id="CHEBI:62731"/>
        <dbReference type="ChEBI" id="CHEBI:84166"/>
        <dbReference type="EC" id="1.14.15.46"/>
    </reaction>
</comment>
<dbReference type="InterPro" id="IPR036188">
    <property type="entry name" value="FAD/NAD-bd_sf"/>
</dbReference>
<keyword evidence="5" id="KW-0813">Transport</keyword>
<keyword evidence="16 18" id="KW-0496">Mitochondrion</keyword>
<comment type="pathway">
    <text evidence="18">Cofactor biosynthesis; ubiquinone biosynthesis.</text>
</comment>
<dbReference type="GO" id="GO:0120538">
    <property type="term" value="F:2-methoxy-6-polyprenolphenol 4-hydroxylase activity"/>
    <property type="evidence" value="ECO:0007669"/>
    <property type="project" value="UniProtKB-EC"/>
</dbReference>
<comment type="catalytic activity">
    <reaction evidence="18">
        <text>a 4-hydroxy-3-(all-trans-polyprenyl)benzoate + 2 reduced [2Fe-2S]-[ferredoxin] + O2 + 2 H(+) = a 3,4-dihydroxy-5-(all-trans-polyprenyl)benzoate + 2 oxidized [2Fe-2S]-[ferredoxin] + H2O</text>
        <dbReference type="Rhea" id="RHEA:81195"/>
        <dbReference type="Rhea" id="RHEA-COMP:9514"/>
        <dbReference type="Rhea" id="RHEA-COMP:10000"/>
        <dbReference type="Rhea" id="RHEA-COMP:10001"/>
        <dbReference type="Rhea" id="RHEA-COMP:10930"/>
        <dbReference type="ChEBI" id="CHEBI:15377"/>
        <dbReference type="ChEBI" id="CHEBI:15378"/>
        <dbReference type="ChEBI" id="CHEBI:15379"/>
        <dbReference type="ChEBI" id="CHEBI:33737"/>
        <dbReference type="ChEBI" id="CHEBI:33738"/>
        <dbReference type="ChEBI" id="CHEBI:64694"/>
        <dbReference type="ChEBI" id="CHEBI:78396"/>
        <dbReference type="EC" id="1.14.15.45"/>
    </reaction>
</comment>
<organism evidence="21 22">
    <name type="scientific">Caenorhabditis auriculariae</name>
    <dbReference type="NCBI Taxonomy" id="2777116"/>
    <lineage>
        <taxon>Eukaryota</taxon>
        <taxon>Metazoa</taxon>
        <taxon>Ecdysozoa</taxon>
        <taxon>Nematoda</taxon>
        <taxon>Chromadorea</taxon>
        <taxon>Rhabditida</taxon>
        <taxon>Rhabditina</taxon>
        <taxon>Rhabditomorpha</taxon>
        <taxon>Rhabditoidea</taxon>
        <taxon>Rhabditidae</taxon>
        <taxon>Peloderinae</taxon>
        <taxon>Caenorhabditis</taxon>
    </lineage>
</organism>
<evidence type="ECO:0000256" key="11">
    <source>
        <dbReference type="ARBA" id="ARBA00022827"/>
    </source>
</evidence>
<evidence type="ECO:0000256" key="15">
    <source>
        <dbReference type="ARBA" id="ARBA00023033"/>
    </source>
</evidence>
<evidence type="ECO:0000256" key="17">
    <source>
        <dbReference type="ARBA" id="ARBA00023136"/>
    </source>
</evidence>
<evidence type="ECO:0000256" key="14">
    <source>
        <dbReference type="ARBA" id="ARBA00023002"/>
    </source>
</evidence>
<keyword evidence="6 18" id="KW-0285">Flavoprotein</keyword>
<dbReference type="AlphaFoldDB" id="A0A8S1HN08"/>
<dbReference type="SUPFAM" id="SSF103506">
    <property type="entry name" value="Mitochondrial carrier"/>
    <property type="match status" value="1"/>
</dbReference>
<feature type="domain" description="FAD-binding" evidence="20">
    <location>
        <begin position="312"/>
        <end position="651"/>
    </location>
</feature>
<dbReference type="EC" id="1.14.15.46" evidence="18"/>
<dbReference type="InterPro" id="IPR010971">
    <property type="entry name" value="UbiH/COQ6"/>
</dbReference>
<evidence type="ECO:0000256" key="16">
    <source>
        <dbReference type="ARBA" id="ARBA00023128"/>
    </source>
</evidence>
<dbReference type="GO" id="GO:0016712">
    <property type="term" value="F:oxidoreductase activity, acting on paired donors, with incorporation or reduction of molecular oxygen, reduced flavin or flavoprotein as one donor, and incorporation of one atom of oxygen"/>
    <property type="evidence" value="ECO:0007669"/>
    <property type="project" value="UniProtKB-UniRule"/>
</dbReference>
<feature type="repeat" description="Solcar" evidence="19">
    <location>
        <begin position="115"/>
        <end position="207"/>
    </location>
</feature>
<dbReference type="GO" id="GO:0106364">
    <property type="term" value="F:4-hydroxy-3-all-trans-polyprenylbenzoate oxygenase activity"/>
    <property type="evidence" value="ECO:0007669"/>
    <property type="project" value="UniProtKB-EC"/>
</dbReference>
<dbReference type="FunFam" id="3.50.50.60:FF:000086">
    <property type="entry name" value="Ubiquinone biosynthesis monooxygenase COQ6, mitochondrial"/>
    <property type="match status" value="1"/>
</dbReference>
<keyword evidence="11 18" id="KW-0274">FAD</keyword>
<keyword evidence="7 18" id="KW-0831">Ubiquinone biosynthesis</keyword>
<dbReference type="InterPro" id="IPR023395">
    <property type="entry name" value="MCP_dom_sf"/>
</dbReference>
<dbReference type="InterPro" id="IPR018108">
    <property type="entry name" value="MCP_transmembrane"/>
</dbReference>
<dbReference type="InterPro" id="IPR002938">
    <property type="entry name" value="FAD-bd"/>
</dbReference>
<accession>A0A8S1HN08</accession>
<evidence type="ECO:0000256" key="6">
    <source>
        <dbReference type="ARBA" id="ARBA00022630"/>
    </source>
</evidence>
<evidence type="ECO:0000256" key="19">
    <source>
        <dbReference type="PROSITE-ProRule" id="PRU00282"/>
    </source>
</evidence>
<dbReference type="GO" id="GO:0071949">
    <property type="term" value="F:FAD binding"/>
    <property type="evidence" value="ECO:0007669"/>
    <property type="project" value="InterPro"/>
</dbReference>
<keyword evidence="13" id="KW-1133">Transmembrane helix</keyword>
<dbReference type="PROSITE" id="PS50920">
    <property type="entry name" value="SOLCAR"/>
    <property type="match status" value="3"/>
</dbReference>
<evidence type="ECO:0000256" key="3">
    <source>
        <dbReference type="ARBA" id="ARBA00005349"/>
    </source>
</evidence>
<evidence type="ECO:0000256" key="13">
    <source>
        <dbReference type="ARBA" id="ARBA00022989"/>
    </source>
</evidence>
<evidence type="ECO:0000256" key="10">
    <source>
        <dbReference type="ARBA" id="ARBA00022792"/>
    </source>
</evidence>
<evidence type="ECO:0000256" key="18">
    <source>
        <dbReference type="HAMAP-Rule" id="MF_03193"/>
    </source>
</evidence>
<dbReference type="InterPro" id="IPR000689">
    <property type="entry name" value="UbQ_mOase_COQ6"/>
</dbReference>
<keyword evidence="10 18" id="KW-0999">Mitochondrion inner membrane</keyword>
<dbReference type="NCBIfam" id="TIGR01988">
    <property type="entry name" value="Ubi-OHases"/>
    <property type="match status" value="1"/>
</dbReference>
<dbReference type="EMBL" id="CAJGYM010000113">
    <property type="protein sequence ID" value="CAD6198025.1"/>
    <property type="molecule type" value="Genomic_DNA"/>
</dbReference>
<dbReference type="FunFam" id="3.50.50.60:FF:000021">
    <property type="entry name" value="Ubiquinone biosynthesis monooxygenase COQ6"/>
    <property type="match status" value="1"/>
</dbReference>
<keyword evidence="15 18" id="KW-0503">Monooxygenase</keyword>
<comment type="cofactor">
    <cofactor evidence="1 18">
        <name>FAD</name>
        <dbReference type="ChEBI" id="CHEBI:57692"/>
    </cofactor>
</comment>
<reference evidence="21" key="1">
    <citation type="submission" date="2020-10" db="EMBL/GenBank/DDBJ databases">
        <authorList>
            <person name="Kikuchi T."/>
        </authorList>
    </citation>
    <scope>NUCLEOTIDE SEQUENCE</scope>
    <source>
        <strain evidence="21">NKZ352</strain>
    </source>
</reference>
<dbReference type="OrthoDB" id="756301at2759"/>
<comment type="caution">
    <text evidence="21">The sequence shown here is derived from an EMBL/GenBank/DDBJ whole genome shotgun (WGS) entry which is preliminary data.</text>
</comment>
<dbReference type="HAMAP" id="MF_03193">
    <property type="entry name" value="COQ6_monooxygenase"/>
    <property type="match status" value="1"/>
</dbReference>
<evidence type="ECO:0000313" key="21">
    <source>
        <dbReference type="EMBL" id="CAD6198025.1"/>
    </source>
</evidence>
<dbReference type="PANTHER" id="PTHR43876">
    <property type="entry name" value="UBIQUINONE BIOSYNTHESIS MONOOXYGENASE COQ6, MITOCHONDRIAL"/>
    <property type="match status" value="1"/>
</dbReference>
<evidence type="ECO:0000256" key="9">
    <source>
        <dbReference type="ARBA" id="ARBA00022737"/>
    </source>
</evidence>